<protein>
    <submittedName>
        <fullName evidence="2">Uncharacterized protein</fullName>
    </submittedName>
</protein>
<dbReference type="STRING" id="1526658.BHK69_15185"/>
<dbReference type="KEGG" id="bvv:BHK69_15185"/>
<dbReference type="EMBL" id="CP017147">
    <property type="protein sequence ID" value="AOO81619.1"/>
    <property type="molecule type" value="Genomic_DNA"/>
</dbReference>
<dbReference type="OrthoDB" id="8162615at2"/>
<dbReference type="AlphaFoldDB" id="A0A1D7U2L5"/>
<accession>A0A1D7U2L5</accession>
<dbReference type="RefSeq" id="WP_069690831.1">
    <property type="nucleotide sequence ID" value="NZ_CP017147.1"/>
</dbReference>
<dbReference type="Proteomes" id="UP000094969">
    <property type="component" value="Chromosome"/>
</dbReference>
<sequence>MTAYEQIGTGRELALVMAARFPHEDWIADLANQAGKSRDFIEWHLQEDLEPPTEILAAAGALLNARDRHASDRHASDRHAGDHHDDEVGQTPAGIPLLSGDDLPFSGLPGNLGKLRKS</sequence>
<evidence type="ECO:0000313" key="2">
    <source>
        <dbReference type="EMBL" id="AOO81619.1"/>
    </source>
</evidence>
<feature type="compositionally biased region" description="Basic and acidic residues" evidence="1">
    <location>
        <begin position="67"/>
        <end position="87"/>
    </location>
</feature>
<evidence type="ECO:0000256" key="1">
    <source>
        <dbReference type="SAM" id="MobiDB-lite"/>
    </source>
</evidence>
<organism evidence="2 3">
    <name type="scientific">Bosea vaviloviae</name>
    <dbReference type="NCBI Taxonomy" id="1526658"/>
    <lineage>
        <taxon>Bacteria</taxon>
        <taxon>Pseudomonadati</taxon>
        <taxon>Pseudomonadota</taxon>
        <taxon>Alphaproteobacteria</taxon>
        <taxon>Hyphomicrobiales</taxon>
        <taxon>Boseaceae</taxon>
        <taxon>Bosea</taxon>
    </lineage>
</organism>
<name>A0A1D7U2L5_9HYPH</name>
<feature type="region of interest" description="Disordered" evidence="1">
    <location>
        <begin position="67"/>
        <end position="118"/>
    </location>
</feature>
<evidence type="ECO:0000313" key="3">
    <source>
        <dbReference type="Proteomes" id="UP000094969"/>
    </source>
</evidence>
<reference evidence="2 3" key="1">
    <citation type="journal article" date="2015" name="Antonie Van Leeuwenhoek">
        <title>Bosea vaviloviae sp. nov., a new species of slow-growing rhizobia isolated from nodules of the relict species Vavilovia formosa (Stev.) Fed.</title>
        <authorList>
            <person name="Safronova V.I."/>
            <person name="Kuznetsova I.G."/>
            <person name="Sazanova A.L."/>
            <person name="Kimeklis A.K."/>
            <person name="Belimov A.A."/>
            <person name="Andronov E.E."/>
            <person name="Pinaev A.G."/>
            <person name="Chizhevskaya E.P."/>
            <person name="Pukhaev A.R."/>
            <person name="Popov K.P."/>
            <person name="Willems A."/>
            <person name="Tikhonovich I.A."/>
        </authorList>
    </citation>
    <scope>NUCLEOTIDE SEQUENCE [LARGE SCALE GENOMIC DNA]</scope>
    <source>
        <strain evidence="2 3">Vaf18</strain>
    </source>
</reference>
<proteinExistence type="predicted"/>
<gene>
    <name evidence="2" type="ORF">BHK69_15185</name>
</gene>
<keyword evidence="3" id="KW-1185">Reference proteome</keyword>